<dbReference type="AlphaFoldDB" id="A0A9D4AN51"/>
<protein>
    <submittedName>
        <fullName evidence="1">Uncharacterized protein</fullName>
    </submittedName>
</protein>
<dbReference type="Proteomes" id="UP000827986">
    <property type="component" value="Unassembled WGS sequence"/>
</dbReference>
<comment type="caution">
    <text evidence="1">The sequence shown here is derived from an EMBL/GenBank/DDBJ whole genome shotgun (WGS) entry which is preliminary data.</text>
</comment>
<dbReference type="EMBL" id="JAHDVG010000485">
    <property type="protein sequence ID" value="KAH1168702.1"/>
    <property type="molecule type" value="Genomic_DNA"/>
</dbReference>
<reference evidence="1" key="1">
    <citation type="submission" date="2021-09" db="EMBL/GenBank/DDBJ databases">
        <title>The genome of Mauremys mutica provides insights into the evolution of semi-aquatic lifestyle.</title>
        <authorList>
            <person name="Gong S."/>
            <person name="Gao Y."/>
        </authorList>
    </citation>
    <scope>NUCLEOTIDE SEQUENCE</scope>
    <source>
        <strain evidence="1">MM-2020</strain>
        <tissue evidence="1">Muscle</tissue>
    </source>
</reference>
<keyword evidence="2" id="KW-1185">Reference proteome</keyword>
<evidence type="ECO:0000313" key="2">
    <source>
        <dbReference type="Proteomes" id="UP000827986"/>
    </source>
</evidence>
<sequence>MQESQTLQLQPRAPVLSLAPRPGQGLSEAWQVRRRSRRVRVVTRWQHLCDDGLQEWDPGGWANPVAPCLRAGQCWPPKAPPDCHYPISCRGSPWAPLSCRGGLSELCLSHPSPADPSRPRG</sequence>
<accession>A0A9D4AN51</accession>
<evidence type="ECO:0000313" key="1">
    <source>
        <dbReference type="EMBL" id="KAH1168702.1"/>
    </source>
</evidence>
<organism evidence="1 2">
    <name type="scientific">Mauremys mutica</name>
    <name type="common">yellowpond turtle</name>
    <dbReference type="NCBI Taxonomy" id="74926"/>
    <lineage>
        <taxon>Eukaryota</taxon>
        <taxon>Metazoa</taxon>
        <taxon>Chordata</taxon>
        <taxon>Craniata</taxon>
        <taxon>Vertebrata</taxon>
        <taxon>Euteleostomi</taxon>
        <taxon>Archelosauria</taxon>
        <taxon>Testudinata</taxon>
        <taxon>Testudines</taxon>
        <taxon>Cryptodira</taxon>
        <taxon>Durocryptodira</taxon>
        <taxon>Testudinoidea</taxon>
        <taxon>Geoemydidae</taxon>
        <taxon>Geoemydinae</taxon>
        <taxon>Mauremys</taxon>
    </lineage>
</organism>
<name>A0A9D4AN51_9SAUR</name>
<proteinExistence type="predicted"/>
<gene>
    <name evidence="1" type="ORF">KIL84_013292</name>
</gene>